<name>A0A2P2Q6V1_RHIMU</name>
<protein>
    <submittedName>
        <fullName evidence="1">Uncharacterized protein</fullName>
    </submittedName>
</protein>
<dbReference type="AlphaFoldDB" id="A0A2P2Q6V1"/>
<sequence length="99" mass="10912">MVIRLGIVSRAPEACFQNHESKDMIAQASALVQVLEEAVHCHRLPFLVMDCPIRIFLALAIRVDLLLVVTVVPFSGNASIHSAGGLELLRSKPKQRNLK</sequence>
<evidence type="ECO:0000313" key="1">
    <source>
        <dbReference type="EMBL" id="MBX62715.1"/>
    </source>
</evidence>
<reference evidence="1" key="1">
    <citation type="submission" date="2018-02" db="EMBL/GenBank/DDBJ databases">
        <title>Rhizophora mucronata_Transcriptome.</title>
        <authorList>
            <person name="Meera S.P."/>
            <person name="Sreeshan A."/>
            <person name="Augustine A."/>
        </authorList>
    </citation>
    <scope>NUCLEOTIDE SEQUENCE</scope>
    <source>
        <tissue evidence="1">Leaf</tissue>
    </source>
</reference>
<organism evidence="1">
    <name type="scientific">Rhizophora mucronata</name>
    <name type="common">Asiatic mangrove</name>
    <dbReference type="NCBI Taxonomy" id="61149"/>
    <lineage>
        <taxon>Eukaryota</taxon>
        <taxon>Viridiplantae</taxon>
        <taxon>Streptophyta</taxon>
        <taxon>Embryophyta</taxon>
        <taxon>Tracheophyta</taxon>
        <taxon>Spermatophyta</taxon>
        <taxon>Magnoliopsida</taxon>
        <taxon>eudicotyledons</taxon>
        <taxon>Gunneridae</taxon>
        <taxon>Pentapetalae</taxon>
        <taxon>rosids</taxon>
        <taxon>fabids</taxon>
        <taxon>Malpighiales</taxon>
        <taxon>Rhizophoraceae</taxon>
        <taxon>Rhizophora</taxon>
    </lineage>
</organism>
<accession>A0A2P2Q6V1</accession>
<proteinExistence type="predicted"/>
<dbReference type="EMBL" id="GGEC01082231">
    <property type="protein sequence ID" value="MBX62715.1"/>
    <property type="molecule type" value="Transcribed_RNA"/>
</dbReference>